<dbReference type="PANTHER" id="PTHR43065:SF10">
    <property type="entry name" value="PEROXIDE STRESS-ACTIVATED HISTIDINE KINASE MAK3"/>
    <property type="match status" value="1"/>
</dbReference>
<dbReference type="InterPro" id="IPR003594">
    <property type="entry name" value="HATPase_dom"/>
</dbReference>
<dbReference type="CDD" id="cd00082">
    <property type="entry name" value="HisKA"/>
    <property type="match status" value="1"/>
</dbReference>
<dbReference type="GO" id="GO:0000155">
    <property type="term" value="F:phosphorelay sensor kinase activity"/>
    <property type="evidence" value="ECO:0007669"/>
    <property type="project" value="InterPro"/>
</dbReference>
<dbReference type="InterPro" id="IPR003661">
    <property type="entry name" value="HisK_dim/P_dom"/>
</dbReference>
<proteinExistence type="predicted"/>
<dbReference type="InterPro" id="IPR004358">
    <property type="entry name" value="Sig_transdc_His_kin-like_C"/>
</dbReference>
<dbReference type="InterPro" id="IPR035965">
    <property type="entry name" value="PAS-like_dom_sf"/>
</dbReference>
<organism evidence="10 11">
    <name type="scientific">Legionella pneumophila</name>
    <dbReference type="NCBI Taxonomy" id="446"/>
    <lineage>
        <taxon>Bacteria</taxon>
        <taxon>Pseudomonadati</taxon>
        <taxon>Pseudomonadota</taxon>
        <taxon>Gammaproteobacteria</taxon>
        <taxon>Legionellales</taxon>
        <taxon>Legionellaceae</taxon>
        <taxon>Legionella</taxon>
    </lineage>
</organism>
<evidence type="ECO:0000259" key="9">
    <source>
        <dbReference type="PROSITE" id="PS50109"/>
    </source>
</evidence>
<dbReference type="Proteomes" id="UP000861567">
    <property type="component" value="Unassembled WGS sequence"/>
</dbReference>
<dbReference type="Gene3D" id="3.30.565.10">
    <property type="entry name" value="Histidine kinase-like ATPase, C-terminal domain"/>
    <property type="match status" value="1"/>
</dbReference>
<evidence type="ECO:0000313" key="11">
    <source>
        <dbReference type="Proteomes" id="UP000861567"/>
    </source>
</evidence>
<dbReference type="EMBL" id="DACSEI010000024">
    <property type="protein sequence ID" value="HAT1597008.1"/>
    <property type="molecule type" value="Genomic_DNA"/>
</dbReference>
<evidence type="ECO:0000256" key="7">
    <source>
        <dbReference type="ARBA" id="ARBA00022840"/>
    </source>
</evidence>
<dbReference type="InterPro" id="IPR036890">
    <property type="entry name" value="HATPase_C_sf"/>
</dbReference>
<protein>
    <recommendedName>
        <fullName evidence="2">histidine kinase</fullName>
        <ecNumber evidence="2">2.7.13.3</ecNumber>
    </recommendedName>
</protein>
<evidence type="ECO:0000256" key="1">
    <source>
        <dbReference type="ARBA" id="ARBA00000085"/>
    </source>
</evidence>
<dbReference type="InterPro" id="IPR005467">
    <property type="entry name" value="His_kinase_dom"/>
</dbReference>
<keyword evidence="8" id="KW-0902">Two-component regulatory system</keyword>
<dbReference type="Gene3D" id="1.10.287.130">
    <property type="match status" value="1"/>
</dbReference>
<dbReference type="Pfam" id="PF02518">
    <property type="entry name" value="HATPase_c"/>
    <property type="match status" value="1"/>
</dbReference>
<gene>
    <name evidence="10" type="ORF">I8Y58_002244</name>
</gene>
<feature type="domain" description="Histidine kinase" evidence="9">
    <location>
        <begin position="201"/>
        <end position="415"/>
    </location>
</feature>
<dbReference type="SMART" id="SM00387">
    <property type="entry name" value="HATPase_c"/>
    <property type="match status" value="1"/>
</dbReference>
<dbReference type="InterPro" id="IPR013655">
    <property type="entry name" value="PAS_fold_3"/>
</dbReference>
<evidence type="ECO:0000313" key="10">
    <source>
        <dbReference type="EMBL" id="HAT1597008.1"/>
    </source>
</evidence>
<comment type="catalytic activity">
    <reaction evidence="1">
        <text>ATP + protein L-histidine = ADP + protein N-phospho-L-histidine.</text>
        <dbReference type="EC" id="2.7.13.3"/>
    </reaction>
</comment>
<keyword evidence="5" id="KW-0547">Nucleotide-binding</keyword>
<reference evidence="10" key="1">
    <citation type="journal article" date="2018" name="Genome Biol.">
        <title>SKESA: strategic k-mer extension for scrupulous assemblies.</title>
        <authorList>
            <person name="Souvorov A."/>
            <person name="Agarwala R."/>
            <person name="Lipman D.J."/>
        </authorList>
    </citation>
    <scope>NUCLEOTIDE SEQUENCE</scope>
    <source>
        <strain evidence="10">D3612</strain>
    </source>
</reference>
<dbReference type="PRINTS" id="PR00344">
    <property type="entry name" value="BCTRLSENSOR"/>
</dbReference>
<evidence type="ECO:0000256" key="8">
    <source>
        <dbReference type="ARBA" id="ARBA00023012"/>
    </source>
</evidence>
<evidence type="ECO:0000256" key="5">
    <source>
        <dbReference type="ARBA" id="ARBA00022741"/>
    </source>
</evidence>
<accession>A0AAN5KSB5</accession>
<dbReference type="EC" id="2.7.13.3" evidence="2"/>
<dbReference type="InterPro" id="IPR000014">
    <property type="entry name" value="PAS"/>
</dbReference>
<keyword evidence="3" id="KW-0597">Phosphoprotein</keyword>
<dbReference type="Gene3D" id="3.30.450.20">
    <property type="entry name" value="PAS domain"/>
    <property type="match status" value="1"/>
</dbReference>
<dbReference type="GO" id="GO:0005524">
    <property type="term" value="F:ATP binding"/>
    <property type="evidence" value="ECO:0007669"/>
    <property type="project" value="UniProtKB-KW"/>
</dbReference>
<dbReference type="Pfam" id="PF08447">
    <property type="entry name" value="PAS_3"/>
    <property type="match status" value="1"/>
</dbReference>
<keyword evidence="6" id="KW-0418">Kinase</keyword>
<dbReference type="CDD" id="cd00130">
    <property type="entry name" value="PAS"/>
    <property type="match status" value="1"/>
</dbReference>
<evidence type="ECO:0000256" key="4">
    <source>
        <dbReference type="ARBA" id="ARBA00022679"/>
    </source>
</evidence>
<dbReference type="PROSITE" id="PS50109">
    <property type="entry name" value="HIS_KIN"/>
    <property type="match status" value="1"/>
</dbReference>
<dbReference type="PANTHER" id="PTHR43065">
    <property type="entry name" value="SENSOR HISTIDINE KINASE"/>
    <property type="match status" value="1"/>
</dbReference>
<name>A0AAN5KSB5_LEGPN</name>
<dbReference type="SUPFAM" id="SSF55785">
    <property type="entry name" value="PYP-like sensor domain (PAS domain)"/>
    <property type="match status" value="1"/>
</dbReference>
<sequence>MGAKISSKSYENSLLDRQFNFEISYNLLNKLLDFAGFATWKEDLLPDNNFEILYKYLIQILDIGQFNIWQWDIATNKVIDFGYSDSLSSLTGDKNEVGDLDHFIERVHPDEREKIANKIMSSLSNCEDYHAEFRIQTLKGDYNWVSAHGRFIKDHDNNTIKMMGTWRYIKEPAPTIESVQKNKDRFERLSRCYFSGEIAASLSHEIAQPISALNSYLLGSIVHLQKENIQRNEFINILQNALEQVELINNMITRLKRFVTHGELYFEQVNLVTLMKKSVSLSKLYSNFFGTVQYEFDEHLTKVRLDQNQMRQVFINLINNAFQAMLEAQINQPTLLIKIEGIDSEVMVSIIDNGPGIQQDVIDNLFTPCYSTKEYGFGLGLILCRKIIEAHGGKFRIERNSRGGTTCSIRLPKQIQDVKE</sequence>
<evidence type="ECO:0000256" key="6">
    <source>
        <dbReference type="ARBA" id="ARBA00022777"/>
    </source>
</evidence>
<keyword evidence="4" id="KW-0808">Transferase</keyword>
<evidence type="ECO:0000256" key="3">
    <source>
        <dbReference type="ARBA" id="ARBA00022553"/>
    </source>
</evidence>
<reference evidence="10" key="2">
    <citation type="submission" date="2020-11" db="EMBL/GenBank/DDBJ databases">
        <authorList>
            <consortium name="NCBI Pathogen Detection Project"/>
        </authorList>
    </citation>
    <scope>NUCLEOTIDE SEQUENCE</scope>
    <source>
        <strain evidence="10">D3612</strain>
    </source>
</reference>
<evidence type="ECO:0000256" key="2">
    <source>
        <dbReference type="ARBA" id="ARBA00012438"/>
    </source>
</evidence>
<keyword evidence="7" id="KW-0067">ATP-binding</keyword>
<comment type="caution">
    <text evidence="10">The sequence shown here is derived from an EMBL/GenBank/DDBJ whole genome shotgun (WGS) entry which is preliminary data.</text>
</comment>
<dbReference type="SUPFAM" id="SSF55874">
    <property type="entry name" value="ATPase domain of HSP90 chaperone/DNA topoisomerase II/histidine kinase"/>
    <property type="match status" value="1"/>
</dbReference>
<dbReference type="AlphaFoldDB" id="A0AAN5KSB5"/>